<reference evidence="3 4" key="1">
    <citation type="journal article" date="2016" name="Syst. Appl. Microbiol.">
        <title>Pararhizobium polonicum sp. nov. isolated from tumors on stone fruit rootstocks.</title>
        <authorList>
            <person name="Pulawska J."/>
            <person name="Kuzmanovic N."/>
            <person name="Willems A."/>
            <person name="Pothier J.F."/>
        </authorList>
    </citation>
    <scope>NUCLEOTIDE SEQUENCE [LARGE SCALE GENOMIC DNA]</scope>
    <source>
        <strain evidence="3 4">F5.1</strain>
    </source>
</reference>
<dbReference type="InterPro" id="IPR051783">
    <property type="entry name" value="NAD(P)-dependent_oxidoreduct"/>
</dbReference>
<name>A0A1C7NY96_9HYPH</name>
<comment type="caution">
    <text evidence="3">The sequence shown here is derived from an EMBL/GenBank/DDBJ whole genome shotgun (WGS) entry which is preliminary data.</text>
</comment>
<dbReference type="Pfam" id="PF01370">
    <property type="entry name" value="Epimerase"/>
    <property type="match status" value="1"/>
</dbReference>
<evidence type="ECO:0000313" key="4">
    <source>
        <dbReference type="Proteomes" id="UP000093111"/>
    </source>
</evidence>
<dbReference type="EMBL" id="LGLV01000012">
    <property type="protein sequence ID" value="OBZ93972.1"/>
    <property type="molecule type" value="Genomic_DNA"/>
</dbReference>
<keyword evidence="4" id="KW-1185">Reference proteome</keyword>
<accession>A0A1C7NY96</accession>
<evidence type="ECO:0000313" key="3">
    <source>
        <dbReference type="EMBL" id="OBZ93972.1"/>
    </source>
</evidence>
<feature type="domain" description="NAD-dependent epimerase/dehydratase" evidence="2">
    <location>
        <begin position="2"/>
        <end position="224"/>
    </location>
</feature>
<dbReference type="SUPFAM" id="SSF51735">
    <property type="entry name" value="NAD(P)-binding Rossmann-fold domains"/>
    <property type="match status" value="1"/>
</dbReference>
<organism evidence="3 4">
    <name type="scientific">Pararhizobium polonicum</name>
    <dbReference type="NCBI Taxonomy" id="1612624"/>
    <lineage>
        <taxon>Bacteria</taxon>
        <taxon>Pseudomonadati</taxon>
        <taxon>Pseudomonadota</taxon>
        <taxon>Alphaproteobacteria</taxon>
        <taxon>Hyphomicrobiales</taxon>
        <taxon>Rhizobiaceae</taxon>
        <taxon>Rhizobium/Agrobacterium group</taxon>
        <taxon>Pararhizobium</taxon>
    </lineage>
</organism>
<dbReference type="InterPro" id="IPR036291">
    <property type="entry name" value="NAD(P)-bd_dom_sf"/>
</dbReference>
<sequence>MIGGTGQIGHAVATQFLDQGWRVTLSSRGTRPSHGSLVSRGATVAVVDREEPGVLAKVLANGADVVIDMIAYTEAHANQLLEIERDVGAFVVISSSSVYRDDAGRTLDEAGQTGFPDFPEPIIESQSTVDPGPETYSTRKVALERRLLDRASPPVTIVRPCAIHGPYSTHPREFWFVKRMLDGRKVIPLAYRGQSRFHTSAVANIAALIGAAVKNPATRILNIADPTALTVAEIGALIGRHLGYDGTILPIDSRDEKGNAAVGWSPWSVPAPFTLNTDAATAMGYKPVTAYEDSIAKTCDWLLSKNGADWKEKFPILAAYPRELFDYLTEDEFLATGDLREL</sequence>
<dbReference type="Gene3D" id="3.40.50.720">
    <property type="entry name" value="NAD(P)-binding Rossmann-like Domain"/>
    <property type="match status" value="1"/>
</dbReference>
<dbReference type="GO" id="GO:0005737">
    <property type="term" value="C:cytoplasm"/>
    <property type="evidence" value="ECO:0007669"/>
    <property type="project" value="TreeGrafter"/>
</dbReference>
<dbReference type="Proteomes" id="UP000093111">
    <property type="component" value="Unassembled WGS sequence"/>
</dbReference>
<dbReference type="STRING" id="1612624.ADU59_18765"/>
<feature type="region of interest" description="Disordered" evidence="1">
    <location>
        <begin position="109"/>
        <end position="135"/>
    </location>
</feature>
<evidence type="ECO:0000256" key="1">
    <source>
        <dbReference type="SAM" id="MobiDB-lite"/>
    </source>
</evidence>
<proteinExistence type="predicted"/>
<dbReference type="PANTHER" id="PTHR48079:SF6">
    <property type="entry name" value="NAD(P)-BINDING DOMAIN-CONTAINING PROTEIN-RELATED"/>
    <property type="match status" value="1"/>
</dbReference>
<gene>
    <name evidence="3" type="ORF">ADU59_18765</name>
</gene>
<dbReference type="GO" id="GO:0004029">
    <property type="term" value="F:aldehyde dehydrogenase (NAD+) activity"/>
    <property type="evidence" value="ECO:0007669"/>
    <property type="project" value="TreeGrafter"/>
</dbReference>
<protein>
    <recommendedName>
        <fullName evidence="2">NAD-dependent epimerase/dehydratase domain-containing protein</fullName>
    </recommendedName>
</protein>
<evidence type="ECO:0000259" key="2">
    <source>
        <dbReference type="Pfam" id="PF01370"/>
    </source>
</evidence>
<dbReference type="PANTHER" id="PTHR48079">
    <property type="entry name" value="PROTEIN YEEZ"/>
    <property type="match status" value="1"/>
</dbReference>
<dbReference type="AlphaFoldDB" id="A0A1C7NY96"/>
<dbReference type="InterPro" id="IPR001509">
    <property type="entry name" value="Epimerase_deHydtase"/>
</dbReference>